<accession>A0A2W5N9J0</accession>
<name>A0A2W5N9J0_9BACT</name>
<gene>
    <name evidence="2" type="ORF">DI551_03365</name>
</gene>
<feature type="transmembrane region" description="Helical" evidence="1">
    <location>
        <begin position="16"/>
        <end position="35"/>
    </location>
</feature>
<keyword evidence="1" id="KW-0812">Transmembrane</keyword>
<evidence type="ECO:0000256" key="1">
    <source>
        <dbReference type="SAM" id="Phobius"/>
    </source>
</evidence>
<keyword evidence="1" id="KW-1133">Transmembrane helix</keyword>
<keyword evidence="1" id="KW-0472">Membrane</keyword>
<evidence type="ECO:0000313" key="2">
    <source>
        <dbReference type="EMBL" id="PZQ47415.1"/>
    </source>
</evidence>
<organism evidence="2 3">
    <name type="scientific">Micavibrio aeruginosavorus</name>
    <dbReference type="NCBI Taxonomy" id="349221"/>
    <lineage>
        <taxon>Bacteria</taxon>
        <taxon>Pseudomonadati</taxon>
        <taxon>Bdellovibrionota</taxon>
        <taxon>Bdellovibrionia</taxon>
        <taxon>Bdellovibrionales</taxon>
        <taxon>Pseudobdellovibrionaceae</taxon>
        <taxon>Micavibrio</taxon>
    </lineage>
</organism>
<proteinExistence type="predicted"/>
<dbReference type="Proteomes" id="UP000249417">
    <property type="component" value="Unassembled WGS sequence"/>
</dbReference>
<evidence type="ECO:0000313" key="3">
    <source>
        <dbReference type="Proteomes" id="UP000249417"/>
    </source>
</evidence>
<reference evidence="2 3" key="1">
    <citation type="submission" date="2017-08" db="EMBL/GenBank/DDBJ databases">
        <title>Infants hospitalized years apart are colonized by the same room-sourced microbial strains.</title>
        <authorList>
            <person name="Brooks B."/>
            <person name="Olm M.R."/>
            <person name="Firek B.A."/>
            <person name="Baker R."/>
            <person name="Thomas B.C."/>
            <person name="Morowitz M.J."/>
            <person name="Banfield J.F."/>
        </authorList>
    </citation>
    <scope>NUCLEOTIDE SEQUENCE [LARGE SCALE GENOMIC DNA]</scope>
    <source>
        <strain evidence="2">S2_005_002_R2_29</strain>
    </source>
</reference>
<protein>
    <submittedName>
        <fullName evidence="2">Uncharacterized protein</fullName>
    </submittedName>
</protein>
<dbReference type="EMBL" id="QFQB01000013">
    <property type="protein sequence ID" value="PZQ47415.1"/>
    <property type="molecule type" value="Genomic_DNA"/>
</dbReference>
<sequence length="65" mass="7091">MTILKAAWRYWKSLCIWFGTAFVVLVIIAAIVNHFKITSDKGVISQCIESGGAWDDGEGLCKSAA</sequence>
<comment type="caution">
    <text evidence="2">The sequence shown here is derived from an EMBL/GenBank/DDBJ whole genome shotgun (WGS) entry which is preliminary data.</text>
</comment>
<dbReference type="AlphaFoldDB" id="A0A2W5N9J0"/>